<sequence>MGAKDKFMTPHLISTSNVHYHKTQPFYLNKICQAFSKTPPRKQAFLQLELLAQELTRTNSGVSPNLSLP</sequence>
<dbReference type="Proteomes" id="UP001054252">
    <property type="component" value="Unassembled WGS sequence"/>
</dbReference>
<dbReference type="EMBL" id="BPVZ01000054">
    <property type="protein sequence ID" value="GKV20077.1"/>
    <property type="molecule type" value="Genomic_DNA"/>
</dbReference>
<name>A0AAV5K812_9ROSI</name>
<gene>
    <name evidence="1" type="ORF">SLEP1_g30249</name>
</gene>
<proteinExistence type="predicted"/>
<organism evidence="1 2">
    <name type="scientific">Rubroshorea leprosula</name>
    <dbReference type="NCBI Taxonomy" id="152421"/>
    <lineage>
        <taxon>Eukaryota</taxon>
        <taxon>Viridiplantae</taxon>
        <taxon>Streptophyta</taxon>
        <taxon>Embryophyta</taxon>
        <taxon>Tracheophyta</taxon>
        <taxon>Spermatophyta</taxon>
        <taxon>Magnoliopsida</taxon>
        <taxon>eudicotyledons</taxon>
        <taxon>Gunneridae</taxon>
        <taxon>Pentapetalae</taxon>
        <taxon>rosids</taxon>
        <taxon>malvids</taxon>
        <taxon>Malvales</taxon>
        <taxon>Dipterocarpaceae</taxon>
        <taxon>Rubroshorea</taxon>
    </lineage>
</organism>
<evidence type="ECO:0000313" key="1">
    <source>
        <dbReference type="EMBL" id="GKV20077.1"/>
    </source>
</evidence>
<reference evidence="1 2" key="1">
    <citation type="journal article" date="2021" name="Commun. Biol.">
        <title>The genome of Shorea leprosula (Dipterocarpaceae) highlights the ecological relevance of drought in aseasonal tropical rainforests.</title>
        <authorList>
            <person name="Ng K.K.S."/>
            <person name="Kobayashi M.J."/>
            <person name="Fawcett J.A."/>
            <person name="Hatakeyama M."/>
            <person name="Paape T."/>
            <person name="Ng C.H."/>
            <person name="Ang C.C."/>
            <person name="Tnah L.H."/>
            <person name="Lee C.T."/>
            <person name="Nishiyama T."/>
            <person name="Sese J."/>
            <person name="O'Brien M.J."/>
            <person name="Copetti D."/>
            <person name="Mohd Noor M.I."/>
            <person name="Ong R.C."/>
            <person name="Putra M."/>
            <person name="Sireger I.Z."/>
            <person name="Indrioko S."/>
            <person name="Kosugi Y."/>
            <person name="Izuno A."/>
            <person name="Isagi Y."/>
            <person name="Lee S.L."/>
            <person name="Shimizu K.K."/>
        </authorList>
    </citation>
    <scope>NUCLEOTIDE SEQUENCE [LARGE SCALE GENOMIC DNA]</scope>
    <source>
        <strain evidence="1">214</strain>
    </source>
</reference>
<keyword evidence="2" id="KW-1185">Reference proteome</keyword>
<dbReference type="AlphaFoldDB" id="A0AAV5K812"/>
<accession>A0AAV5K812</accession>
<protein>
    <submittedName>
        <fullName evidence="1">Uncharacterized protein</fullName>
    </submittedName>
</protein>
<comment type="caution">
    <text evidence="1">The sequence shown here is derived from an EMBL/GenBank/DDBJ whole genome shotgun (WGS) entry which is preliminary data.</text>
</comment>
<evidence type="ECO:0000313" key="2">
    <source>
        <dbReference type="Proteomes" id="UP001054252"/>
    </source>
</evidence>